<keyword evidence="2" id="KW-1185">Reference proteome</keyword>
<dbReference type="EMBL" id="CAJNIZ010043255">
    <property type="protein sequence ID" value="CAE7655632.1"/>
    <property type="molecule type" value="Genomic_DNA"/>
</dbReference>
<sequence>MAAEPGASAAPRFEFIGDIVNPSTPSAGVVVVSWNVLCKFGFNERFGFPYDGFNRRFESEADYLERLQRVADRIKGFAESHQPDVILIQENANACKGEFGSDALPRMLLPLQDKHYQILQDGEFLSLVRERSKKAFTLDLPPLHRMQGKVHAVRCPDLNVVILNVHLAFDKRGSENSKLNRQDLEAIRRFCNESYPGTSIILAGDTNRVSEQDRLDELAEVIEQLIDGLGILYMPPSPTNIRYDCKTGKSEFTYADFVADLTLHS</sequence>
<proteinExistence type="predicted"/>
<evidence type="ECO:0000313" key="1">
    <source>
        <dbReference type="EMBL" id="CAE7655632.1"/>
    </source>
</evidence>
<dbReference type="Gene3D" id="3.60.10.10">
    <property type="entry name" value="Endonuclease/exonuclease/phosphatase"/>
    <property type="match status" value="1"/>
</dbReference>
<gene>
    <name evidence="1" type="ORF">SPIL2461_LOCUS17609</name>
</gene>
<evidence type="ECO:0000313" key="2">
    <source>
        <dbReference type="Proteomes" id="UP000649617"/>
    </source>
</evidence>
<evidence type="ECO:0008006" key="3">
    <source>
        <dbReference type="Google" id="ProtNLM"/>
    </source>
</evidence>
<dbReference type="SUPFAM" id="SSF56219">
    <property type="entry name" value="DNase I-like"/>
    <property type="match status" value="1"/>
</dbReference>
<comment type="caution">
    <text evidence="1">The sequence shown here is derived from an EMBL/GenBank/DDBJ whole genome shotgun (WGS) entry which is preliminary data.</text>
</comment>
<dbReference type="InterPro" id="IPR036691">
    <property type="entry name" value="Endo/exonu/phosph_ase_sf"/>
</dbReference>
<dbReference type="AlphaFoldDB" id="A0A812W423"/>
<dbReference type="Proteomes" id="UP000649617">
    <property type="component" value="Unassembled WGS sequence"/>
</dbReference>
<dbReference type="OrthoDB" id="436306at2759"/>
<reference evidence="1" key="1">
    <citation type="submission" date="2021-02" db="EMBL/GenBank/DDBJ databases">
        <authorList>
            <person name="Dougan E. K."/>
            <person name="Rhodes N."/>
            <person name="Thang M."/>
            <person name="Chan C."/>
        </authorList>
    </citation>
    <scope>NUCLEOTIDE SEQUENCE</scope>
</reference>
<accession>A0A812W423</accession>
<organism evidence="1 2">
    <name type="scientific">Symbiodinium pilosum</name>
    <name type="common">Dinoflagellate</name>
    <dbReference type="NCBI Taxonomy" id="2952"/>
    <lineage>
        <taxon>Eukaryota</taxon>
        <taxon>Sar</taxon>
        <taxon>Alveolata</taxon>
        <taxon>Dinophyceae</taxon>
        <taxon>Suessiales</taxon>
        <taxon>Symbiodiniaceae</taxon>
        <taxon>Symbiodinium</taxon>
    </lineage>
</organism>
<name>A0A812W423_SYMPI</name>
<protein>
    <recommendedName>
        <fullName evidence="3">Endonuclease/exonuclease/phosphatase domain-containing protein</fullName>
    </recommendedName>
</protein>